<evidence type="ECO:0000256" key="1">
    <source>
        <dbReference type="ARBA" id="ARBA00000024"/>
    </source>
</evidence>
<dbReference type="HAMAP" id="MF_01021">
    <property type="entry name" value="HisI"/>
    <property type="match status" value="1"/>
</dbReference>
<dbReference type="InterPro" id="IPR038019">
    <property type="entry name" value="PRib_AMP_CycHydrolase_sf"/>
</dbReference>
<evidence type="ECO:0000256" key="5">
    <source>
        <dbReference type="ARBA" id="ARBA00022801"/>
    </source>
</evidence>
<dbReference type="InParanoid" id="A0A0F7II49"/>
<keyword evidence="3 7" id="KW-0963">Cytoplasm</keyword>
<dbReference type="GO" id="GO:0004635">
    <property type="term" value="F:phosphoribosyl-AMP cyclohydrolase activity"/>
    <property type="evidence" value="ECO:0007669"/>
    <property type="project" value="UniProtKB-UniRule"/>
</dbReference>
<dbReference type="PATRIC" id="fig|113653.22.peg.960"/>
<dbReference type="KEGG" id="gah:GAH_00961"/>
<feature type="domain" description="Phosphoribosyl-AMP cyclohydrolase" evidence="8">
    <location>
        <begin position="25"/>
        <end position="98"/>
    </location>
</feature>
<keyword evidence="4 7" id="KW-0028">Amino-acid biosynthesis</keyword>
<comment type="similarity">
    <text evidence="7">Belongs to the PRA-CH family.</text>
</comment>
<dbReference type="HOGENOM" id="CLU_048577_5_0_2"/>
<evidence type="ECO:0000256" key="4">
    <source>
        <dbReference type="ARBA" id="ARBA00022605"/>
    </source>
</evidence>
<dbReference type="InterPro" id="IPR026660">
    <property type="entry name" value="PRA-CH"/>
</dbReference>
<dbReference type="GO" id="GO:0005737">
    <property type="term" value="C:cytoplasm"/>
    <property type="evidence" value="ECO:0007669"/>
    <property type="project" value="UniProtKB-SubCell"/>
</dbReference>
<dbReference type="OrthoDB" id="5853at2157"/>
<feature type="binding site" evidence="7">
    <location>
        <position position="73"/>
    </location>
    <ligand>
        <name>Zn(2+)</name>
        <dbReference type="ChEBI" id="CHEBI:29105"/>
        <note>ligand shared between dimeric partners</note>
    </ligand>
</feature>
<feature type="binding site" evidence="7">
    <location>
        <position position="72"/>
    </location>
    <ligand>
        <name>Mg(2+)</name>
        <dbReference type="ChEBI" id="CHEBI:18420"/>
    </ligand>
</feature>
<keyword evidence="7" id="KW-0460">Magnesium</keyword>
<dbReference type="Proteomes" id="UP000034723">
    <property type="component" value="Chromosome"/>
</dbReference>
<comment type="pathway">
    <text evidence="2 7">Amino-acid biosynthesis; L-histidine biosynthesis; L-histidine from 5-phospho-alpha-D-ribose 1-diphosphate: step 3/9.</text>
</comment>
<evidence type="ECO:0000256" key="7">
    <source>
        <dbReference type="HAMAP-Rule" id="MF_01021"/>
    </source>
</evidence>
<comment type="function">
    <text evidence="7">Catalyzes the hydrolysis of the adenine ring of phosphoribosyl-AMP.</text>
</comment>
<protein>
    <recommendedName>
        <fullName evidence="7">Phosphoribosyl-AMP cyclohydrolase</fullName>
        <shortName evidence="7">PRA-CH</shortName>
        <ecNumber evidence="7">3.5.4.19</ecNumber>
    </recommendedName>
</protein>
<evidence type="ECO:0000256" key="2">
    <source>
        <dbReference type="ARBA" id="ARBA00005169"/>
    </source>
</evidence>
<dbReference type="PANTHER" id="PTHR42945">
    <property type="entry name" value="HISTIDINE BIOSYNTHESIS BIFUNCTIONAL PROTEIN"/>
    <property type="match status" value="1"/>
</dbReference>
<keyword evidence="7" id="KW-0479">Metal-binding</keyword>
<comment type="subunit">
    <text evidence="7">Homodimer.</text>
</comment>
<feature type="binding site" evidence="7">
    <location>
        <position position="89"/>
    </location>
    <ligand>
        <name>Zn(2+)</name>
        <dbReference type="ChEBI" id="CHEBI:29105"/>
        <note>ligand shared between dimeric partners</note>
    </ligand>
</feature>
<evidence type="ECO:0000259" key="8">
    <source>
        <dbReference type="Pfam" id="PF01502"/>
    </source>
</evidence>
<evidence type="ECO:0000313" key="10">
    <source>
        <dbReference type="Proteomes" id="UP000034723"/>
    </source>
</evidence>
<dbReference type="Gene3D" id="3.10.20.810">
    <property type="entry name" value="Phosphoribosyl-AMP cyclohydrolase"/>
    <property type="match status" value="1"/>
</dbReference>
<dbReference type="GeneID" id="24803538"/>
<dbReference type="EMBL" id="CP011267">
    <property type="protein sequence ID" value="AKG91713.1"/>
    <property type="molecule type" value="Genomic_DNA"/>
</dbReference>
<dbReference type="Pfam" id="PF01502">
    <property type="entry name" value="PRA-CH"/>
    <property type="match status" value="1"/>
</dbReference>
<reference evidence="9 10" key="1">
    <citation type="submission" date="2015-04" db="EMBL/GenBank/DDBJ databases">
        <title>The complete genome sequence of the hyperthermophilic, obligate iron-reducing archaeon Geoglobus ahangari strain 234T.</title>
        <authorList>
            <person name="Manzella M.P."/>
            <person name="Holmes D.E."/>
            <person name="Rocheleau J.M."/>
            <person name="Chung A."/>
            <person name="Reguera G."/>
            <person name="Kashefi K."/>
        </authorList>
    </citation>
    <scope>NUCLEOTIDE SEQUENCE [LARGE SCALE GENOMIC DNA]</scope>
    <source>
        <strain evidence="9 10">234</strain>
    </source>
</reference>
<comment type="cofactor">
    <cofactor evidence="7">
        <name>Zn(2+)</name>
        <dbReference type="ChEBI" id="CHEBI:29105"/>
    </cofactor>
    <text evidence="7">Binds 1 zinc ion per subunit.</text>
</comment>
<dbReference type="AlphaFoldDB" id="A0A0F7II49"/>
<keyword evidence="5 7" id="KW-0378">Hydrolase</keyword>
<dbReference type="SUPFAM" id="SSF141734">
    <property type="entry name" value="HisI-like"/>
    <property type="match status" value="1"/>
</dbReference>
<feature type="binding site" evidence="7">
    <location>
        <position position="74"/>
    </location>
    <ligand>
        <name>Mg(2+)</name>
        <dbReference type="ChEBI" id="CHEBI:18420"/>
    </ligand>
</feature>
<organism evidence="9 10">
    <name type="scientific">Geoglobus ahangari</name>
    <dbReference type="NCBI Taxonomy" id="113653"/>
    <lineage>
        <taxon>Archaea</taxon>
        <taxon>Methanobacteriati</taxon>
        <taxon>Methanobacteriota</taxon>
        <taxon>Archaeoglobi</taxon>
        <taxon>Archaeoglobales</taxon>
        <taxon>Archaeoglobaceae</taxon>
        <taxon>Geoglobus</taxon>
    </lineage>
</organism>
<dbReference type="STRING" id="113653.GAH_00961"/>
<proteinExistence type="inferred from homology"/>
<dbReference type="UniPathway" id="UPA00031">
    <property type="reaction ID" value="UER00008"/>
</dbReference>
<feature type="binding site" evidence="7">
    <location>
        <position position="76"/>
    </location>
    <ligand>
        <name>Mg(2+)</name>
        <dbReference type="ChEBI" id="CHEBI:18420"/>
    </ligand>
</feature>
<dbReference type="InterPro" id="IPR002496">
    <property type="entry name" value="PRib_AMP_CycHydrolase_dom"/>
</dbReference>
<dbReference type="GO" id="GO:0008270">
    <property type="term" value="F:zinc ion binding"/>
    <property type="evidence" value="ECO:0007669"/>
    <property type="project" value="UniProtKB-UniRule"/>
</dbReference>
<dbReference type="GO" id="GO:0004636">
    <property type="term" value="F:phosphoribosyl-ATP diphosphatase activity"/>
    <property type="evidence" value="ECO:0007669"/>
    <property type="project" value="UniProtKB-ARBA"/>
</dbReference>
<dbReference type="EC" id="3.5.4.19" evidence="7"/>
<dbReference type="GO" id="GO:0000287">
    <property type="term" value="F:magnesium ion binding"/>
    <property type="evidence" value="ECO:0007669"/>
    <property type="project" value="UniProtKB-UniRule"/>
</dbReference>
<evidence type="ECO:0000313" key="9">
    <source>
        <dbReference type="EMBL" id="AKG91713.1"/>
    </source>
</evidence>
<comment type="catalytic activity">
    <reaction evidence="1 7">
        <text>1-(5-phospho-beta-D-ribosyl)-5'-AMP + H2O = 1-(5-phospho-beta-D-ribosyl)-5-[(5-phospho-beta-D-ribosylamino)methylideneamino]imidazole-4-carboxamide</text>
        <dbReference type="Rhea" id="RHEA:20049"/>
        <dbReference type="ChEBI" id="CHEBI:15377"/>
        <dbReference type="ChEBI" id="CHEBI:58435"/>
        <dbReference type="ChEBI" id="CHEBI:59457"/>
        <dbReference type="EC" id="3.5.4.19"/>
    </reaction>
</comment>
<evidence type="ECO:0000256" key="3">
    <source>
        <dbReference type="ARBA" id="ARBA00022490"/>
    </source>
</evidence>
<feature type="binding site" evidence="7">
    <location>
        <position position="96"/>
    </location>
    <ligand>
        <name>Zn(2+)</name>
        <dbReference type="ChEBI" id="CHEBI:29105"/>
        <note>ligand shared between dimeric partners</note>
    </ligand>
</feature>
<accession>A0A0F7II49</accession>
<keyword evidence="10" id="KW-1185">Reference proteome</keyword>
<dbReference type="FunFam" id="3.10.20.810:FF:000001">
    <property type="entry name" value="Histidine biosynthesis bifunctional protein HisIE"/>
    <property type="match status" value="1"/>
</dbReference>
<name>A0A0F7II49_9EURY</name>
<keyword evidence="7" id="KW-0862">Zinc</keyword>
<dbReference type="RefSeq" id="WP_048094997.1">
    <property type="nucleotide sequence ID" value="NZ_CP011267.1"/>
</dbReference>
<dbReference type="PANTHER" id="PTHR42945:SF1">
    <property type="entry name" value="HISTIDINE BIOSYNTHESIS BIFUNCTIONAL PROTEIN HIS7"/>
    <property type="match status" value="1"/>
</dbReference>
<dbReference type="FunCoup" id="A0A0F7II49">
    <property type="interactions" value="73"/>
</dbReference>
<dbReference type="GO" id="GO:0000105">
    <property type="term" value="P:L-histidine biosynthetic process"/>
    <property type="evidence" value="ECO:0007669"/>
    <property type="project" value="UniProtKB-UniRule"/>
</dbReference>
<keyword evidence="6 7" id="KW-0368">Histidine biosynthesis</keyword>
<comment type="cofactor">
    <cofactor evidence="7">
        <name>Mg(2+)</name>
        <dbReference type="ChEBI" id="CHEBI:18420"/>
    </cofactor>
    <text evidence="7">Binds 1 Mg(2+) ion per subunit.</text>
</comment>
<dbReference type="NCBIfam" id="NF000768">
    <property type="entry name" value="PRK00051.1"/>
    <property type="match status" value="1"/>
</dbReference>
<gene>
    <name evidence="7" type="primary">hisI</name>
    <name evidence="9" type="ORF">GAH_00961</name>
</gene>
<evidence type="ECO:0000256" key="6">
    <source>
        <dbReference type="ARBA" id="ARBA00023102"/>
    </source>
</evidence>
<comment type="subcellular location">
    <subcellularLocation>
        <location evidence="7">Cytoplasm</location>
    </subcellularLocation>
</comment>
<sequence>MELKFDERGLIPVIAQDAETKEVLMLAYANAEAVRKTLETGRAHYYSRSRKRLWMKGEESGNVQEVVEIRVDCDGDALLYVVRQNGVACHTGNYSCFFRKLEGYE</sequence>